<name>A0A6I3T468_9BURK</name>
<evidence type="ECO:0000313" key="2">
    <source>
        <dbReference type="Proteomes" id="UP000430634"/>
    </source>
</evidence>
<gene>
    <name evidence="1" type="ORF">GM672_27470</name>
</gene>
<dbReference type="OrthoDB" id="9182900at2"/>
<evidence type="ECO:0000313" key="1">
    <source>
        <dbReference type="EMBL" id="MTV56460.1"/>
    </source>
</evidence>
<proteinExistence type="predicted"/>
<organism evidence="1 2">
    <name type="scientific">Pseudoduganella buxea</name>
    <dbReference type="NCBI Taxonomy" id="1949069"/>
    <lineage>
        <taxon>Bacteria</taxon>
        <taxon>Pseudomonadati</taxon>
        <taxon>Pseudomonadota</taxon>
        <taxon>Betaproteobacteria</taxon>
        <taxon>Burkholderiales</taxon>
        <taxon>Oxalobacteraceae</taxon>
        <taxon>Telluria group</taxon>
        <taxon>Pseudoduganella</taxon>
    </lineage>
</organism>
<comment type="caution">
    <text evidence="1">The sequence shown here is derived from an EMBL/GenBank/DDBJ whole genome shotgun (WGS) entry which is preliminary data.</text>
</comment>
<accession>A0A6I3T468</accession>
<dbReference type="AlphaFoldDB" id="A0A6I3T468"/>
<protein>
    <recommendedName>
        <fullName evidence="3">Secretion system X translation initiation factor</fullName>
    </recommendedName>
</protein>
<dbReference type="EMBL" id="WNKZ01000193">
    <property type="protein sequence ID" value="MTV56460.1"/>
    <property type="molecule type" value="Genomic_DNA"/>
</dbReference>
<sequence>MLCCSSGAQAARAFATSDWNPPPPPQAPPLPFQFLGRTEVLGDAKGAVIHLRRDKEVISVREGERIDEQYQLARLGAGELEIVYLPLAAKQILVMGSR</sequence>
<dbReference type="Proteomes" id="UP000430634">
    <property type="component" value="Unassembled WGS sequence"/>
</dbReference>
<reference evidence="1 2" key="1">
    <citation type="submission" date="2019-11" db="EMBL/GenBank/DDBJ databases">
        <title>Type strains purchased from KCTC, JCM and DSMZ.</title>
        <authorList>
            <person name="Lu H."/>
        </authorList>
    </citation>
    <scope>NUCLEOTIDE SEQUENCE [LARGE SCALE GENOMIC DNA]</scope>
    <source>
        <strain evidence="1 2">KCTC 52429</strain>
    </source>
</reference>
<evidence type="ECO:0008006" key="3">
    <source>
        <dbReference type="Google" id="ProtNLM"/>
    </source>
</evidence>